<evidence type="ECO:0000313" key="2">
    <source>
        <dbReference type="EMBL" id="CEM03621.1"/>
    </source>
</evidence>
<dbReference type="InParanoid" id="A0A0G4EY18"/>
<dbReference type="EMBL" id="CDMY01000346">
    <property type="protein sequence ID" value="CEM03621.1"/>
    <property type="molecule type" value="Genomic_DNA"/>
</dbReference>
<protein>
    <recommendedName>
        <fullName evidence="4">Secreted protein</fullName>
    </recommendedName>
</protein>
<evidence type="ECO:0000313" key="3">
    <source>
        <dbReference type="Proteomes" id="UP000041254"/>
    </source>
</evidence>
<sequence length="148" mass="16967">MLRLSLSLSRPLPLLLLLLCQLVGANGDMSPHRMQRRAWCFFMSFQFCLRTTVSTKAELEAFREDVWQMKIVRLTMLKWLDIYKSSMHLLECNVLFHLAVSLVKGDPVFGLLGCMQAHESMNREAHVIEENHTMKGGGDNVKACRSQL</sequence>
<organism evidence="2 3">
    <name type="scientific">Vitrella brassicaformis (strain CCMP3155)</name>
    <dbReference type="NCBI Taxonomy" id="1169540"/>
    <lineage>
        <taxon>Eukaryota</taxon>
        <taxon>Sar</taxon>
        <taxon>Alveolata</taxon>
        <taxon>Colpodellida</taxon>
        <taxon>Vitrellaceae</taxon>
        <taxon>Vitrella</taxon>
    </lineage>
</organism>
<feature type="signal peptide" evidence="1">
    <location>
        <begin position="1"/>
        <end position="27"/>
    </location>
</feature>
<keyword evidence="3" id="KW-1185">Reference proteome</keyword>
<feature type="chain" id="PRO_5005188470" description="Secreted protein" evidence="1">
    <location>
        <begin position="28"/>
        <end position="148"/>
    </location>
</feature>
<proteinExistence type="predicted"/>
<reference evidence="2 3" key="1">
    <citation type="submission" date="2014-11" db="EMBL/GenBank/DDBJ databases">
        <authorList>
            <person name="Zhu J."/>
            <person name="Qi W."/>
            <person name="Song R."/>
        </authorList>
    </citation>
    <scope>NUCLEOTIDE SEQUENCE [LARGE SCALE GENOMIC DNA]</scope>
</reference>
<gene>
    <name evidence="2" type="ORF">Vbra_13973</name>
</gene>
<dbReference type="VEuPathDB" id="CryptoDB:Vbra_13973"/>
<accession>A0A0G4EY18</accession>
<keyword evidence="1" id="KW-0732">Signal</keyword>
<dbReference type="Proteomes" id="UP000041254">
    <property type="component" value="Unassembled WGS sequence"/>
</dbReference>
<dbReference type="AlphaFoldDB" id="A0A0G4EY18"/>
<evidence type="ECO:0000256" key="1">
    <source>
        <dbReference type="SAM" id="SignalP"/>
    </source>
</evidence>
<evidence type="ECO:0008006" key="4">
    <source>
        <dbReference type="Google" id="ProtNLM"/>
    </source>
</evidence>
<name>A0A0G4EY18_VITBC</name>